<reference evidence="2" key="1">
    <citation type="submission" date="2021-03" db="EMBL/GenBank/DDBJ databases">
        <title>Draft genome sequence of rust myrtle Austropuccinia psidii MF-1, a brazilian biotype.</title>
        <authorList>
            <person name="Quecine M.C."/>
            <person name="Pachon D.M.R."/>
            <person name="Bonatelli M.L."/>
            <person name="Correr F.H."/>
            <person name="Franceschini L.M."/>
            <person name="Leite T.F."/>
            <person name="Margarido G.R.A."/>
            <person name="Almeida C.A."/>
            <person name="Ferrarezi J.A."/>
            <person name="Labate C.A."/>
        </authorList>
    </citation>
    <scope>NUCLEOTIDE SEQUENCE</scope>
    <source>
        <strain evidence="2">MF-1</strain>
    </source>
</reference>
<evidence type="ECO:0000313" key="2">
    <source>
        <dbReference type="EMBL" id="MBW0538351.1"/>
    </source>
</evidence>
<organism evidence="2 3">
    <name type="scientific">Austropuccinia psidii MF-1</name>
    <dbReference type="NCBI Taxonomy" id="1389203"/>
    <lineage>
        <taxon>Eukaryota</taxon>
        <taxon>Fungi</taxon>
        <taxon>Dikarya</taxon>
        <taxon>Basidiomycota</taxon>
        <taxon>Pucciniomycotina</taxon>
        <taxon>Pucciniomycetes</taxon>
        <taxon>Pucciniales</taxon>
        <taxon>Sphaerophragmiaceae</taxon>
        <taxon>Austropuccinia</taxon>
    </lineage>
</organism>
<proteinExistence type="predicted"/>
<name>A0A9Q3FDK7_9BASI</name>
<dbReference type="AlphaFoldDB" id="A0A9Q3FDK7"/>
<dbReference type="EMBL" id="AVOT02042926">
    <property type="protein sequence ID" value="MBW0538351.1"/>
    <property type="molecule type" value="Genomic_DNA"/>
</dbReference>
<sequence>MIPLQHSPPAKNTRSKRNKTVLSPTARAPLYHTPSVHELSANLDRGPPIEKKYPPDERRLREAENKVLEDSNETEVEGAPETSESPNPSLSNKPLGSQAEPKFLKMREKVAQLMGQLT</sequence>
<feature type="compositionally biased region" description="Basic and acidic residues" evidence="1">
    <location>
        <begin position="47"/>
        <end position="69"/>
    </location>
</feature>
<gene>
    <name evidence="2" type="ORF">O181_078066</name>
</gene>
<comment type="caution">
    <text evidence="2">The sequence shown here is derived from an EMBL/GenBank/DDBJ whole genome shotgun (WGS) entry which is preliminary data.</text>
</comment>
<feature type="region of interest" description="Disordered" evidence="1">
    <location>
        <begin position="1"/>
        <end position="118"/>
    </location>
</feature>
<feature type="compositionally biased region" description="Polar residues" evidence="1">
    <location>
        <begin position="82"/>
        <end position="95"/>
    </location>
</feature>
<evidence type="ECO:0000256" key="1">
    <source>
        <dbReference type="SAM" id="MobiDB-lite"/>
    </source>
</evidence>
<accession>A0A9Q3FDK7</accession>
<keyword evidence="3" id="KW-1185">Reference proteome</keyword>
<evidence type="ECO:0000313" key="3">
    <source>
        <dbReference type="Proteomes" id="UP000765509"/>
    </source>
</evidence>
<protein>
    <submittedName>
        <fullName evidence="2">Uncharacterized protein</fullName>
    </submittedName>
</protein>
<dbReference type="Proteomes" id="UP000765509">
    <property type="component" value="Unassembled WGS sequence"/>
</dbReference>